<keyword evidence="3" id="KW-1185">Reference proteome</keyword>
<dbReference type="InterPro" id="IPR011989">
    <property type="entry name" value="ARM-like"/>
</dbReference>
<gene>
    <name evidence="2" type="ORF">C483_04154</name>
</gene>
<dbReference type="OrthoDB" id="169654at2157"/>
<dbReference type="SUPFAM" id="SSF48371">
    <property type="entry name" value="ARM repeat"/>
    <property type="match status" value="1"/>
</dbReference>
<comment type="caution">
    <text evidence="2">The sequence shown here is derived from an EMBL/GenBank/DDBJ whole genome shotgun (WGS) entry which is preliminary data.</text>
</comment>
<dbReference type="Pfam" id="PF13646">
    <property type="entry name" value="HEAT_2"/>
    <property type="match status" value="1"/>
</dbReference>
<protein>
    <submittedName>
        <fullName evidence="2">Uncharacterized protein</fullName>
    </submittedName>
</protein>
<name>M0A512_9EURY</name>
<organism evidence="2 3">
    <name type="scientific">Natrialba hulunbeirensis JCM 10989</name>
    <dbReference type="NCBI Taxonomy" id="1227493"/>
    <lineage>
        <taxon>Archaea</taxon>
        <taxon>Methanobacteriati</taxon>
        <taxon>Methanobacteriota</taxon>
        <taxon>Stenosarchaea group</taxon>
        <taxon>Halobacteria</taxon>
        <taxon>Halobacteriales</taxon>
        <taxon>Natrialbaceae</taxon>
        <taxon>Natrialba</taxon>
    </lineage>
</organism>
<evidence type="ECO:0000313" key="2">
    <source>
        <dbReference type="EMBL" id="ELY93840.1"/>
    </source>
</evidence>
<dbReference type="InterPro" id="IPR016024">
    <property type="entry name" value="ARM-type_fold"/>
</dbReference>
<evidence type="ECO:0000256" key="1">
    <source>
        <dbReference type="SAM" id="Phobius"/>
    </source>
</evidence>
<dbReference type="PATRIC" id="fig|1227493.4.peg.796"/>
<dbReference type="EMBL" id="AOIM01000013">
    <property type="protein sequence ID" value="ELY93840.1"/>
    <property type="molecule type" value="Genomic_DNA"/>
</dbReference>
<feature type="transmembrane region" description="Helical" evidence="1">
    <location>
        <begin position="6"/>
        <end position="33"/>
    </location>
</feature>
<keyword evidence="1" id="KW-0812">Transmembrane</keyword>
<dbReference type="AlphaFoldDB" id="M0A512"/>
<keyword evidence="1" id="KW-1133">Transmembrane helix</keyword>
<evidence type="ECO:0000313" key="3">
    <source>
        <dbReference type="Proteomes" id="UP000011519"/>
    </source>
</evidence>
<accession>M0A512</accession>
<proteinExistence type="predicted"/>
<sequence length="358" mass="40374">MNGLLWTVFVGIVVVTVFVGIFTLSLSVFLFWLDRRRTAARTEIAPAILARLDRDDPEWNDWYQDLSLIERYVAREVVASYLRRVRGRERAQLVQFAEDVGLIDHARSLLGNPLLFNRLRGLVWLTILECPVSVERLRVTSTSHPETRAAAARLLAVSDVPEASQNGTALLCWSGEDRLSTFGLDTLYQLNSTDATPLLTLTATDGVWWDEGLLVQALTTLGYCQSTQELAQFEWLLGLLEHDSPRVRAATLIALGQHGWRWRLRDRIDVEQALTDPEPQVRTAAYDLLSRWGDSESLDWLQYGVASDPDERSRLAAARLLDRSGTPLPAATDDNVVRTIDWVRAEHAAPRRVTTGWT</sequence>
<dbReference type="Proteomes" id="UP000011519">
    <property type="component" value="Unassembled WGS sequence"/>
</dbReference>
<dbReference type="RefSeq" id="WP_006652080.1">
    <property type="nucleotide sequence ID" value="NZ_AOIM01000013.1"/>
</dbReference>
<dbReference type="Gene3D" id="1.25.10.10">
    <property type="entry name" value="Leucine-rich Repeat Variant"/>
    <property type="match status" value="1"/>
</dbReference>
<keyword evidence="1" id="KW-0472">Membrane</keyword>
<reference evidence="2 3" key="1">
    <citation type="journal article" date="2014" name="PLoS Genet.">
        <title>Phylogenetically driven sequencing of extremely halophilic archaea reveals strategies for static and dynamic osmo-response.</title>
        <authorList>
            <person name="Becker E.A."/>
            <person name="Seitzer P.M."/>
            <person name="Tritt A."/>
            <person name="Larsen D."/>
            <person name="Krusor M."/>
            <person name="Yao A.I."/>
            <person name="Wu D."/>
            <person name="Madern D."/>
            <person name="Eisen J.A."/>
            <person name="Darling A.E."/>
            <person name="Facciotti M.T."/>
        </authorList>
    </citation>
    <scope>NUCLEOTIDE SEQUENCE [LARGE SCALE GENOMIC DNA]</scope>
    <source>
        <strain evidence="2 3">JCM 10989</strain>
    </source>
</reference>
<dbReference type="STRING" id="1227493.C483_04154"/>